<protein>
    <submittedName>
        <fullName evidence="2">Uncharacterized protein</fullName>
    </submittedName>
</protein>
<evidence type="ECO:0000313" key="3">
    <source>
        <dbReference type="Proteomes" id="UP000575898"/>
    </source>
</evidence>
<evidence type="ECO:0000313" key="2">
    <source>
        <dbReference type="EMBL" id="MBB5020606.1"/>
    </source>
</evidence>
<proteinExistence type="predicted"/>
<dbReference type="EMBL" id="JACHHY010000055">
    <property type="protein sequence ID" value="MBB5020606.1"/>
    <property type="molecule type" value="Genomic_DNA"/>
</dbReference>
<evidence type="ECO:0000256" key="1">
    <source>
        <dbReference type="SAM" id="MobiDB-lite"/>
    </source>
</evidence>
<dbReference type="Proteomes" id="UP000575898">
    <property type="component" value="Unassembled WGS sequence"/>
</dbReference>
<feature type="region of interest" description="Disordered" evidence="1">
    <location>
        <begin position="351"/>
        <end position="377"/>
    </location>
</feature>
<sequence length="516" mass="54220">MTLLTGSGWQAGAVGGALGEALPQVLDQAFEKDANGQIKHAGLFSAATQLLSAAVASQSGLNGMASALASQNAVENNYLKHQQTGQLLSELQACKAAKCNKDQYNQILKRYETAAASNSRALAECTDRSCVESHLREINRSVAQYQQLISEVDGKLGRDYDLTGLIQGNPEQIAKKSENPFNNWGNRFSLDKDLAEAMLIQNGWLSEQEKQNLTGWEARTQWLDQAAGKPLSIQERASVLVMLGSELGPGAKDLGVEVTKALGKAIGQVKAQMGTSGSSQIGPSQPAPVRIQVESGPYTRNAGSEPVVVKSPAPYETVPVTVKQPVAGLGLTVAERDAILAAGKGPRVGTRGVVPSGAGSSGSFSIGETPPLLTLSRQPGTVTRNALSDTEFAQAQELATFRGGKFVGAPTENFAGIDGWLNGVPTQLKIVTGNGEQAILRNIVKGARNISSQGYVGDIAVDATRTGVNIDSFVKFVAPNTPVGRILNEGSVNNVYIKFGDGWLNITKGTLVVPGG</sequence>
<dbReference type="AlphaFoldDB" id="A0A840MWA7"/>
<reference evidence="2 3" key="1">
    <citation type="submission" date="2020-08" db="EMBL/GenBank/DDBJ databases">
        <title>Genomic Encyclopedia of Type Strains, Phase IV (KMG-IV): sequencing the most valuable type-strain genomes for metagenomic binning, comparative biology and taxonomic classification.</title>
        <authorList>
            <person name="Goeker M."/>
        </authorList>
    </citation>
    <scope>NUCLEOTIDE SEQUENCE [LARGE SCALE GENOMIC DNA]</scope>
    <source>
        <strain evidence="2 3">DSM 27165</strain>
    </source>
</reference>
<dbReference type="RefSeq" id="WP_184041976.1">
    <property type="nucleotide sequence ID" value="NZ_JACHHY010000055.1"/>
</dbReference>
<feature type="compositionally biased region" description="Low complexity" evidence="1">
    <location>
        <begin position="352"/>
        <end position="367"/>
    </location>
</feature>
<accession>A0A840MWA7</accession>
<organism evidence="2 3">
    <name type="scientific">Chitinivorax tropicus</name>
    <dbReference type="NCBI Taxonomy" id="714531"/>
    <lineage>
        <taxon>Bacteria</taxon>
        <taxon>Pseudomonadati</taxon>
        <taxon>Pseudomonadota</taxon>
        <taxon>Betaproteobacteria</taxon>
        <taxon>Chitinivorax</taxon>
    </lineage>
</organism>
<name>A0A840MWA7_9PROT</name>
<comment type="caution">
    <text evidence="2">The sequence shown here is derived from an EMBL/GenBank/DDBJ whole genome shotgun (WGS) entry which is preliminary data.</text>
</comment>
<gene>
    <name evidence="2" type="ORF">HNQ59_003931</name>
</gene>
<keyword evidence="3" id="KW-1185">Reference proteome</keyword>